<organism evidence="1 2">
    <name type="scientific">Octopus vulgaris</name>
    <name type="common">Common octopus</name>
    <dbReference type="NCBI Taxonomy" id="6645"/>
    <lineage>
        <taxon>Eukaryota</taxon>
        <taxon>Metazoa</taxon>
        <taxon>Spiralia</taxon>
        <taxon>Lophotrochozoa</taxon>
        <taxon>Mollusca</taxon>
        <taxon>Cephalopoda</taxon>
        <taxon>Coleoidea</taxon>
        <taxon>Octopodiformes</taxon>
        <taxon>Octopoda</taxon>
        <taxon>Incirrata</taxon>
        <taxon>Octopodidae</taxon>
        <taxon>Octopus</taxon>
    </lineage>
</organism>
<accession>A0AA36AMT0</accession>
<proteinExistence type="predicted"/>
<protein>
    <submittedName>
        <fullName evidence="1">Uncharacterized protein</fullName>
    </submittedName>
</protein>
<keyword evidence="2" id="KW-1185">Reference proteome</keyword>
<dbReference type="AlphaFoldDB" id="A0AA36AMT0"/>
<reference evidence="1" key="1">
    <citation type="submission" date="2023-08" db="EMBL/GenBank/DDBJ databases">
        <authorList>
            <person name="Alioto T."/>
            <person name="Alioto T."/>
            <person name="Gomez Garrido J."/>
        </authorList>
    </citation>
    <scope>NUCLEOTIDE SEQUENCE</scope>
</reference>
<evidence type="ECO:0000313" key="1">
    <source>
        <dbReference type="EMBL" id="CAI9718301.1"/>
    </source>
</evidence>
<name>A0AA36AMT0_OCTVU</name>
<dbReference type="EMBL" id="OX597815">
    <property type="protein sequence ID" value="CAI9718301.1"/>
    <property type="molecule type" value="Genomic_DNA"/>
</dbReference>
<dbReference type="Proteomes" id="UP001162480">
    <property type="component" value="Chromosome 2"/>
</dbReference>
<sequence>MESVELENEFSFWQYLNTKNLQPMVLSHLTLSKPYNSALSTNGENIIHWLTDIRTSSLGQQSSNECLTGE</sequence>
<gene>
    <name evidence="1" type="ORF">OCTVUL_1B022187</name>
</gene>
<evidence type="ECO:0000313" key="2">
    <source>
        <dbReference type="Proteomes" id="UP001162480"/>
    </source>
</evidence>